<feature type="transmembrane region" description="Helical" evidence="15">
    <location>
        <begin position="423"/>
        <end position="445"/>
    </location>
</feature>
<comment type="catalytic activity">
    <reaction evidence="7">
        <text>D-galactose(in) = D-galactose(out)</text>
        <dbReference type="Rhea" id="RHEA:34915"/>
        <dbReference type="ChEBI" id="CHEBI:4139"/>
    </reaction>
    <physiologicalReaction direction="right-to-left" evidence="7">
        <dbReference type="Rhea" id="RHEA:34917"/>
    </physiologicalReaction>
</comment>
<evidence type="ECO:0000256" key="7">
    <source>
        <dbReference type="ARBA" id="ARBA00044637"/>
    </source>
</evidence>
<dbReference type="InterPro" id="IPR003663">
    <property type="entry name" value="Sugar/inositol_transpt"/>
</dbReference>
<evidence type="ECO:0000256" key="10">
    <source>
        <dbReference type="ARBA" id="ARBA00044662"/>
    </source>
</evidence>
<reference evidence="17 18" key="1">
    <citation type="submission" date="2012-05" db="EMBL/GenBank/DDBJ databases">
        <title>Recombination and specialization in a pathogen metapopulation.</title>
        <authorList>
            <person name="Gardiner A."/>
            <person name="Kemen E."/>
            <person name="Schultz-Larsen T."/>
            <person name="MacLean D."/>
            <person name="Van Oosterhout C."/>
            <person name="Jones J.D.G."/>
        </authorList>
    </citation>
    <scope>NUCLEOTIDE SEQUENCE [LARGE SCALE GENOMIC DNA]</scope>
    <source>
        <strain evidence="17 18">Ac Nc2</strain>
    </source>
</reference>
<evidence type="ECO:0000256" key="13">
    <source>
        <dbReference type="ARBA" id="ARBA00044780"/>
    </source>
</evidence>
<comment type="similarity">
    <text evidence="2 14">Belongs to the major facilitator superfamily. Sugar transporter (TC 2.A.1.1) family.</text>
</comment>
<feature type="transmembrane region" description="Helical" evidence="15">
    <location>
        <begin position="105"/>
        <end position="126"/>
    </location>
</feature>
<evidence type="ECO:0000256" key="6">
    <source>
        <dbReference type="ARBA" id="ARBA00023136"/>
    </source>
</evidence>
<feature type="transmembrane region" description="Helical" evidence="15">
    <location>
        <begin position="319"/>
        <end position="338"/>
    </location>
</feature>
<dbReference type="SUPFAM" id="SSF103473">
    <property type="entry name" value="MFS general substrate transporter"/>
    <property type="match status" value="1"/>
</dbReference>
<dbReference type="EMBL" id="CAIX01000289">
    <property type="protein sequence ID" value="CCI49327.1"/>
    <property type="molecule type" value="Genomic_DNA"/>
</dbReference>
<comment type="subcellular location">
    <subcellularLocation>
        <location evidence="1">Membrane</location>
        <topology evidence="1">Multi-pass membrane protein</topology>
    </subcellularLocation>
</comment>
<organism evidence="17 18">
    <name type="scientific">Albugo candida</name>
    <dbReference type="NCBI Taxonomy" id="65357"/>
    <lineage>
        <taxon>Eukaryota</taxon>
        <taxon>Sar</taxon>
        <taxon>Stramenopiles</taxon>
        <taxon>Oomycota</taxon>
        <taxon>Peronosporomycetes</taxon>
        <taxon>Albuginales</taxon>
        <taxon>Albuginaceae</taxon>
        <taxon>Albugo</taxon>
    </lineage>
</organism>
<dbReference type="STRING" id="65357.A0A024GQZ7"/>
<comment type="catalytic activity">
    <reaction evidence="11">
        <text>D-glucosamine(out) = D-glucosamine(in)</text>
        <dbReference type="Rhea" id="RHEA:78423"/>
        <dbReference type="ChEBI" id="CHEBI:58723"/>
    </reaction>
    <physiologicalReaction direction="left-to-right" evidence="11">
        <dbReference type="Rhea" id="RHEA:78424"/>
    </physiologicalReaction>
</comment>
<feature type="transmembrane region" description="Helical" evidence="15">
    <location>
        <begin position="80"/>
        <end position="99"/>
    </location>
</feature>
<feature type="transmembrane region" description="Helical" evidence="15">
    <location>
        <begin position="350"/>
        <end position="374"/>
    </location>
</feature>
<feature type="transmembrane region" description="Helical" evidence="15">
    <location>
        <begin position="247"/>
        <end position="269"/>
    </location>
</feature>
<dbReference type="GO" id="GO:0005351">
    <property type="term" value="F:carbohydrate:proton symporter activity"/>
    <property type="evidence" value="ECO:0007669"/>
    <property type="project" value="TreeGrafter"/>
</dbReference>
<sequence>MSGYRLTCIGSLVAISSLLWGYTFTVLNVCILPNAIGSILNSLRLETEEQERATGLVLVGALVAAFSTGDLAERISLRRLILLNNVFFVIGALLCALANSKMELFSGRLCIGIACGIVTNTVPILLSEIAPICSRGKLTSYHQLCVTIGILATSCFGWFFIKHIPDGWRYLNLLIVVPAIIQCSCIRWFPESPLWLYKHRGRDAAQLMLKQLRGQEKTDESIKAELEEMAQQIELQKKQRMASIQDLWMHLSIILTGSALITFQAITGINTVMLYSAKLFEIAGLADPFMANVTANLVNVLATIISLQIVDTYGRRKLLIFGSALMTAALMCLSGSLLYLDNYTRLQGQITVLCVLFFIAGFAVGLGVVVWVYLTDITPVEIRSRAFSIYMGVGYIWNIIVASYTLSAIHFLGTGDNPEKDGLAKLCLVFGGLSLSCVLFVLYCVHDTQKADVVAKEAWQKEEDEVDILLPPSKPMTAL</sequence>
<dbReference type="PROSITE" id="PS50850">
    <property type="entry name" value="MFS"/>
    <property type="match status" value="1"/>
</dbReference>
<dbReference type="InterPro" id="IPR050360">
    <property type="entry name" value="MFS_Sugar_Transporters"/>
</dbReference>
<keyword evidence="4 15" id="KW-0812">Transmembrane</keyword>
<dbReference type="NCBIfam" id="TIGR00879">
    <property type="entry name" value="SP"/>
    <property type="match status" value="1"/>
</dbReference>
<evidence type="ECO:0000256" key="11">
    <source>
        <dbReference type="ARBA" id="ARBA00044668"/>
    </source>
</evidence>
<dbReference type="OrthoDB" id="6612291at2759"/>
<keyword evidence="18" id="KW-1185">Reference proteome</keyword>
<comment type="catalytic activity">
    <reaction evidence="8">
        <text>D-glucose(out) = D-glucose(in)</text>
        <dbReference type="Rhea" id="RHEA:60376"/>
        <dbReference type="ChEBI" id="CHEBI:4167"/>
    </reaction>
    <physiologicalReaction direction="left-to-right" evidence="8">
        <dbReference type="Rhea" id="RHEA:60377"/>
    </physiologicalReaction>
</comment>
<name>A0A024GQZ7_9STRA</name>
<comment type="subunit">
    <text evidence="3">Homodimer.</text>
</comment>
<evidence type="ECO:0000256" key="1">
    <source>
        <dbReference type="ARBA" id="ARBA00004141"/>
    </source>
</evidence>
<evidence type="ECO:0000256" key="15">
    <source>
        <dbReference type="SAM" id="Phobius"/>
    </source>
</evidence>
<evidence type="ECO:0000256" key="12">
    <source>
        <dbReference type="ARBA" id="ARBA00044710"/>
    </source>
</evidence>
<keyword evidence="5 15" id="KW-1133">Transmembrane helix</keyword>
<dbReference type="PANTHER" id="PTHR48022:SF2">
    <property type="entry name" value="PLASTIDIC GLUCOSE TRANSPORTER 4"/>
    <property type="match status" value="1"/>
</dbReference>
<dbReference type="InterPro" id="IPR005828">
    <property type="entry name" value="MFS_sugar_transport-like"/>
</dbReference>
<feature type="domain" description="Major facilitator superfamily (MFS) profile" evidence="16">
    <location>
        <begin position="9"/>
        <end position="449"/>
    </location>
</feature>
<evidence type="ECO:0000256" key="2">
    <source>
        <dbReference type="ARBA" id="ARBA00010992"/>
    </source>
</evidence>
<evidence type="ECO:0000256" key="3">
    <source>
        <dbReference type="ARBA" id="ARBA00011738"/>
    </source>
</evidence>
<evidence type="ECO:0000256" key="4">
    <source>
        <dbReference type="ARBA" id="ARBA00022692"/>
    </source>
</evidence>
<evidence type="ECO:0000256" key="14">
    <source>
        <dbReference type="RuleBase" id="RU003346"/>
    </source>
</evidence>
<gene>
    <name evidence="17" type="ORF">BN9_106340</name>
</gene>
<dbReference type="InParanoid" id="A0A024GQZ7"/>
<proteinExistence type="inferred from homology"/>
<dbReference type="InterPro" id="IPR020846">
    <property type="entry name" value="MFS_dom"/>
</dbReference>
<evidence type="ECO:0000259" key="16">
    <source>
        <dbReference type="PROSITE" id="PS50850"/>
    </source>
</evidence>
<evidence type="ECO:0000256" key="8">
    <source>
        <dbReference type="ARBA" id="ARBA00044648"/>
    </source>
</evidence>
<dbReference type="AlphaFoldDB" id="A0A024GQZ7"/>
<evidence type="ECO:0000313" key="18">
    <source>
        <dbReference type="Proteomes" id="UP000053237"/>
    </source>
</evidence>
<dbReference type="PANTHER" id="PTHR48022">
    <property type="entry name" value="PLASTIDIC GLUCOSE TRANSPORTER 4"/>
    <property type="match status" value="1"/>
</dbReference>
<keyword evidence="6 15" id="KW-0472">Membrane</keyword>
<dbReference type="PRINTS" id="PR00171">
    <property type="entry name" value="SUGRTRNSPORT"/>
</dbReference>
<evidence type="ECO:0000313" key="17">
    <source>
        <dbReference type="EMBL" id="CCI49327.1"/>
    </source>
</evidence>
<feature type="transmembrane region" description="Helical" evidence="15">
    <location>
        <begin position="386"/>
        <end position="411"/>
    </location>
</feature>
<protein>
    <recommendedName>
        <fullName evidence="13">Hexose transporter 1</fullName>
    </recommendedName>
</protein>
<feature type="transmembrane region" description="Helical" evidence="15">
    <location>
        <begin position="138"/>
        <end position="161"/>
    </location>
</feature>
<dbReference type="InterPro" id="IPR036259">
    <property type="entry name" value="MFS_trans_sf"/>
</dbReference>
<dbReference type="Proteomes" id="UP000053237">
    <property type="component" value="Unassembled WGS sequence"/>
</dbReference>
<feature type="transmembrane region" description="Helical" evidence="15">
    <location>
        <begin position="289"/>
        <end position="307"/>
    </location>
</feature>
<evidence type="ECO:0000256" key="9">
    <source>
        <dbReference type="ARBA" id="ARBA00044656"/>
    </source>
</evidence>
<comment type="caution">
    <text evidence="17">The sequence shown here is derived from an EMBL/GenBank/DDBJ whole genome shotgun (WGS) entry which is preliminary data.</text>
</comment>
<dbReference type="Gene3D" id="1.20.1250.20">
    <property type="entry name" value="MFS general substrate transporter like domains"/>
    <property type="match status" value="1"/>
</dbReference>
<feature type="transmembrane region" description="Helical" evidence="15">
    <location>
        <begin position="12"/>
        <end position="36"/>
    </location>
</feature>
<comment type="catalytic activity">
    <reaction evidence="10">
        <text>D-mannose(out) = D-mannose(in)</text>
        <dbReference type="Rhea" id="RHEA:78391"/>
        <dbReference type="ChEBI" id="CHEBI:4208"/>
    </reaction>
    <physiologicalReaction direction="left-to-right" evidence="10">
        <dbReference type="Rhea" id="RHEA:78392"/>
    </physiologicalReaction>
</comment>
<keyword evidence="14" id="KW-0813">Transport</keyword>
<comment type="catalytic activity">
    <reaction evidence="9">
        <text>D-xylose(out) = D-xylose(in)</text>
        <dbReference type="Rhea" id="RHEA:78427"/>
        <dbReference type="ChEBI" id="CHEBI:53455"/>
    </reaction>
    <physiologicalReaction direction="left-to-right" evidence="9">
        <dbReference type="Rhea" id="RHEA:78428"/>
    </physiologicalReaction>
</comment>
<dbReference type="GO" id="GO:0016020">
    <property type="term" value="C:membrane"/>
    <property type="evidence" value="ECO:0007669"/>
    <property type="project" value="UniProtKB-SubCell"/>
</dbReference>
<comment type="catalytic activity">
    <reaction evidence="12">
        <text>D-fructose(out) = D-fructose(in)</text>
        <dbReference type="Rhea" id="RHEA:60372"/>
        <dbReference type="ChEBI" id="CHEBI:37721"/>
    </reaction>
    <physiologicalReaction direction="left-to-right" evidence="12">
        <dbReference type="Rhea" id="RHEA:60373"/>
    </physiologicalReaction>
</comment>
<evidence type="ECO:0000256" key="5">
    <source>
        <dbReference type="ARBA" id="ARBA00022989"/>
    </source>
</evidence>
<accession>A0A024GQZ7</accession>
<dbReference type="Pfam" id="PF00083">
    <property type="entry name" value="Sugar_tr"/>
    <property type="match status" value="1"/>
</dbReference>